<accession>A0A2G3E1Q4</accession>
<dbReference type="InterPro" id="IPR003439">
    <property type="entry name" value="ABC_transporter-like_ATP-bd"/>
</dbReference>
<reference evidence="10 11" key="2">
    <citation type="submission" date="2017-10" db="EMBL/GenBank/DDBJ databases">
        <authorList>
            <person name="Banno H."/>
            <person name="Chua N.-H."/>
        </authorList>
    </citation>
    <scope>NUCLEOTIDE SEQUENCE [LARGE SCALE GENOMIC DNA]</scope>
    <source>
        <strain evidence="10 11">JK623</strain>
    </source>
</reference>
<keyword evidence="7" id="KW-1278">Translocase</keyword>
<dbReference type="Proteomes" id="UP000224563">
    <property type="component" value="Unassembled WGS sequence"/>
</dbReference>
<dbReference type="RefSeq" id="WP_099386569.1">
    <property type="nucleotide sequence ID" value="NZ_JANSWH010000067.1"/>
</dbReference>
<evidence type="ECO:0000256" key="3">
    <source>
        <dbReference type="ARBA" id="ARBA00022448"/>
    </source>
</evidence>
<evidence type="ECO:0000313" key="10">
    <source>
        <dbReference type="EMBL" id="PHU37080.1"/>
    </source>
</evidence>
<dbReference type="InterPro" id="IPR003593">
    <property type="entry name" value="AAA+_ATPase"/>
</dbReference>
<dbReference type="FunFam" id="3.40.50.300:FF:000224">
    <property type="entry name" value="Energy-coupling factor transporter ATP-binding protein EcfA"/>
    <property type="match status" value="1"/>
</dbReference>
<dbReference type="InterPro" id="IPR015856">
    <property type="entry name" value="ABC_transpr_CbiO/EcfA_su"/>
</dbReference>
<evidence type="ECO:0000256" key="1">
    <source>
        <dbReference type="ARBA" id="ARBA00004202"/>
    </source>
</evidence>
<dbReference type="Pfam" id="PF00005">
    <property type="entry name" value="ABC_tran"/>
    <property type="match status" value="1"/>
</dbReference>
<keyword evidence="5" id="KW-0547">Nucleotide-binding</keyword>
<evidence type="ECO:0000256" key="4">
    <source>
        <dbReference type="ARBA" id="ARBA00022475"/>
    </source>
</evidence>
<dbReference type="InterPro" id="IPR017871">
    <property type="entry name" value="ABC_transporter-like_CS"/>
</dbReference>
<evidence type="ECO:0000313" key="11">
    <source>
        <dbReference type="Proteomes" id="UP000224563"/>
    </source>
</evidence>
<comment type="subcellular location">
    <subcellularLocation>
        <location evidence="1">Cell membrane</location>
        <topology evidence="1">Peripheral membrane protein</topology>
    </subcellularLocation>
</comment>
<dbReference type="InterPro" id="IPR027417">
    <property type="entry name" value="P-loop_NTPase"/>
</dbReference>
<dbReference type="InterPro" id="IPR050095">
    <property type="entry name" value="ECF_ABC_transporter_ATP-bd"/>
</dbReference>
<dbReference type="GO" id="GO:0043190">
    <property type="term" value="C:ATP-binding cassette (ABC) transporter complex"/>
    <property type="evidence" value="ECO:0007669"/>
    <property type="project" value="TreeGrafter"/>
</dbReference>
<keyword evidence="8" id="KW-0472">Membrane</keyword>
<keyword evidence="3" id="KW-0813">Transport</keyword>
<dbReference type="Gene3D" id="3.40.50.300">
    <property type="entry name" value="P-loop containing nucleotide triphosphate hydrolases"/>
    <property type="match status" value="1"/>
</dbReference>
<comment type="similarity">
    <text evidence="2">Belongs to the ABC transporter superfamily.</text>
</comment>
<keyword evidence="11" id="KW-1185">Reference proteome</keyword>
<keyword evidence="6" id="KW-0067">ATP-binding</keyword>
<dbReference type="PROSITE" id="PS00211">
    <property type="entry name" value="ABC_TRANSPORTER_1"/>
    <property type="match status" value="1"/>
</dbReference>
<keyword evidence="4" id="KW-1003">Cell membrane</keyword>
<dbReference type="PANTHER" id="PTHR43553">
    <property type="entry name" value="HEAVY METAL TRANSPORTER"/>
    <property type="match status" value="1"/>
</dbReference>
<evidence type="ECO:0000256" key="5">
    <source>
        <dbReference type="ARBA" id="ARBA00022741"/>
    </source>
</evidence>
<feature type="domain" description="ABC transporter" evidence="9">
    <location>
        <begin position="4"/>
        <end position="226"/>
    </location>
</feature>
<dbReference type="GO" id="GO:0042626">
    <property type="term" value="F:ATPase-coupled transmembrane transporter activity"/>
    <property type="evidence" value="ECO:0007669"/>
    <property type="project" value="TreeGrafter"/>
</dbReference>
<evidence type="ECO:0000256" key="8">
    <source>
        <dbReference type="ARBA" id="ARBA00023136"/>
    </source>
</evidence>
<comment type="caution">
    <text evidence="10">The sequence shown here is derived from an EMBL/GenBank/DDBJ whole genome shotgun (WGS) entry which is preliminary data.</text>
</comment>
<proteinExistence type="inferred from homology"/>
<evidence type="ECO:0000259" key="9">
    <source>
        <dbReference type="PROSITE" id="PS50893"/>
    </source>
</evidence>
<dbReference type="AlphaFoldDB" id="A0A2G3E1Q4"/>
<dbReference type="GO" id="GO:0005524">
    <property type="term" value="F:ATP binding"/>
    <property type="evidence" value="ECO:0007669"/>
    <property type="project" value="UniProtKB-KW"/>
</dbReference>
<sequence>MSLLELKQIEFSYEKDETAVLSDFSLAIEAGQCVLVLGENGAGKSTLFRILNGLSFAQSGTYHFDGILIDERYLKNNRNAKQFHKRIGYLFQNPDVMLFNATVYDEIAFGPRQMGLSDEEVDRRVLDSLSLMEIESLRQKAPYHLSGGQKKKVALAAVLSLNPDVLILDEPFAGLDKKSEQWLLQLLKDLKAAGKTLVIATHADEKFQEIADTSIIMGEKGTRESI</sequence>
<dbReference type="SUPFAM" id="SSF52540">
    <property type="entry name" value="P-loop containing nucleoside triphosphate hydrolases"/>
    <property type="match status" value="1"/>
</dbReference>
<reference evidence="10 11" key="1">
    <citation type="submission" date="2017-10" db="EMBL/GenBank/DDBJ databases">
        <title>Resolving the taxonomy of Roseburia spp., Eubacterium rectale and Agathobacter spp. through phylogenomic analysis.</title>
        <authorList>
            <person name="Sheridan P.O."/>
            <person name="Walker A.W."/>
            <person name="Duncan S.H."/>
            <person name="Scott K.P."/>
            <person name="Toole P.W.O."/>
            <person name="Luis P."/>
            <person name="Flint H.J."/>
        </authorList>
    </citation>
    <scope>NUCLEOTIDE SEQUENCE [LARGE SCALE GENOMIC DNA]</scope>
    <source>
        <strain evidence="10 11">JK623</strain>
    </source>
</reference>
<dbReference type="PROSITE" id="PS50893">
    <property type="entry name" value="ABC_TRANSPORTER_2"/>
    <property type="match status" value="1"/>
</dbReference>
<dbReference type="CDD" id="cd03225">
    <property type="entry name" value="ABC_cobalt_CbiO_domain1"/>
    <property type="match status" value="1"/>
</dbReference>
<protein>
    <submittedName>
        <fullName evidence="10">Cobalt ABC transporter</fullName>
    </submittedName>
</protein>
<dbReference type="GO" id="GO:0016887">
    <property type="term" value="F:ATP hydrolysis activity"/>
    <property type="evidence" value="ECO:0007669"/>
    <property type="project" value="InterPro"/>
</dbReference>
<evidence type="ECO:0000256" key="6">
    <source>
        <dbReference type="ARBA" id="ARBA00022840"/>
    </source>
</evidence>
<evidence type="ECO:0000256" key="2">
    <source>
        <dbReference type="ARBA" id="ARBA00005417"/>
    </source>
</evidence>
<dbReference type="PANTHER" id="PTHR43553:SF27">
    <property type="entry name" value="ENERGY-COUPLING FACTOR TRANSPORTER ATP-BINDING PROTEIN ECFA2"/>
    <property type="match status" value="1"/>
</dbReference>
<organism evidence="10 11">
    <name type="scientific">Agathobacter ruminis</name>
    <dbReference type="NCBI Taxonomy" id="1712665"/>
    <lineage>
        <taxon>Bacteria</taxon>
        <taxon>Bacillati</taxon>
        <taxon>Bacillota</taxon>
        <taxon>Clostridia</taxon>
        <taxon>Lachnospirales</taxon>
        <taxon>Lachnospiraceae</taxon>
        <taxon>Agathobacter</taxon>
    </lineage>
</organism>
<evidence type="ECO:0000256" key="7">
    <source>
        <dbReference type="ARBA" id="ARBA00022967"/>
    </source>
</evidence>
<gene>
    <name evidence="10" type="ORF">CSX02_09840</name>
</gene>
<dbReference type="EMBL" id="PDYG01000082">
    <property type="protein sequence ID" value="PHU37080.1"/>
    <property type="molecule type" value="Genomic_DNA"/>
</dbReference>
<dbReference type="SMART" id="SM00382">
    <property type="entry name" value="AAA"/>
    <property type="match status" value="1"/>
</dbReference>
<name>A0A2G3E1Q4_9FIRM</name>